<keyword evidence="3" id="KW-1185">Reference proteome</keyword>
<dbReference type="Proteomes" id="UP000256913">
    <property type="component" value="Unassembled WGS sequence"/>
</dbReference>
<organism evidence="2 3">
    <name type="scientific">Asanoa ferruginea</name>
    <dbReference type="NCBI Taxonomy" id="53367"/>
    <lineage>
        <taxon>Bacteria</taxon>
        <taxon>Bacillati</taxon>
        <taxon>Actinomycetota</taxon>
        <taxon>Actinomycetes</taxon>
        <taxon>Micromonosporales</taxon>
        <taxon>Micromonosporaceae</taxon>
        <taxon>Asanoa</taxon>
    </lineage>
</organism>
<name>A0A3D9ZCG9_9ACTN</name>
<dbReference type="AlphaFoldDB" id="A0A3D9ZCG9"/>
<accession>A0A3D9ZCG9</accession>
<keyword evidence="2" id="KW-0808">Transferase</keyword>
<dbReference type="Gene3D" id="3.90.1200.10">
    <property type="match status" value="1"/>
</dbReference>
<feature type="domain" description="Aminoglycoside phosphotransferase" evidence="1">
    <location>
        <begin position="90"/>
        <end position="264"/>
    </location>
</feature>
<dbReference type="EMBL" id="QUMQ01000001">
    <property type="protein sequence ID" value="REF95108.1"/>
    <property type="molecule type" value="Genomic_DNA"/>
</dbReference>
<dbReference type="GO" id="GO:0016740">
    <property type="term" value="F:transferase activity"/>
    <property type="evidence" value="ECO:0007669"/>
    <property type="project" value="UniProtKB-KW"/>
</dbReference>
<evidence type="ECO:0000259" key="1">
    <source>
        <dbReference type="Pfam" id="PF01636"/>
    </source>
</evidence>
<dbReference type="SUPFAM" id="SSF56112">
    <property type="entry name" value="Protein kinase-like (PK-like)"/>
    <property type="match status" value="1"/>
</dbReference>
<dbReference type="InterPro" id="IPR002575">
    <property type="entry name" value="Aminoglycoside_PTrfase"/>
</dbReference>
<comment type="caution">
    <text evidence="2">The sequence shown here is derived from an EMBL/GenBank/DDBJ whole genome shotgun (WGS) entry which is preliminary data.</text>
</comment>
<evidence type="ECO:0000313" key="2">
    <source>
        <dbReference type="EMBL" id="REF95108.1"/>
    </source>
</evidence>
<proteinExistence type="predicted"/>
<dbReference type="InterPro" id="IPR011009">
    <property type="entry name" value="Kinase-like_dom_sf"/>
</dbReference>
<gene>
    <name evidence="2" type="ORF">DFJ67_1058</name>
</gene>
<protein>
    <submittedName>
        <fullName evidence="2">Phosphotransferase family enzyme</fullName>
    </submittedName>
</protein>
<sequence>MARVVRTFLQADDLRYFVAEKFGSERRLTTLQRLTGGTKKGVYRLGLDDGTTVIGYVWAETENYWPPAATVPDDPFTDATGADLFAVNHAALTAAGVRVPELILLDRSRQHLDADVALVEDAGETKLEDLLDSDHPPLAELGDALRRMHTTESPHYGKLAAKATEPAIQTRRTEDIIRDRALADLDAAAERDPRLARARDQIVTHVDRLWAAIKPRQTYALVHGELGPDHVLVTKDNEPVMIDFEGLAYFDIEWDHAWLEMRFGEQHYQRLNPVECDQDRLEFYRYAQVLSLIEGPLRIATTDFPDRQWMLDLAEWNIAKAFAAVGARV</sequence>
<dbReference type="Pfam" id="PF01636">
    <property type="entry name" value="APH"/>
    <property type="match status" value="1"/>
</dbReference>
<evidence type="ECO:0000313" key="3">
    <source>
        <dbReference type="Proteomes" id="UP000256913"/>
    </source>
</evidence>
<reference evidence="2 3" key="1">
    <citation type="submission" date="2018-08" db="EMBL/GenBank/DDBJ databases">
        <title>Sequencing the genomes of 1000 actinobacteria strains.</title>
        <authorList>
            <person name="Klenk H.-P."/>
        </authorList>
    </citation>
    <scope>NUCLEOTIDE SEQUENCE [LARGE SCALE GENOMIC DNA]</scope>
    <source>
        <strain evidence="2 3">DSM 44099</strain>
    </source>
</reference>